<gene>
    <name evidence="11" type="ORF">JOD17_001498</name>
</gene>
<dbReference type="NCBIfam" id="TIGR02868">
    <property type="entry name" value="CydC"/>
    <property type="match status" value="1"/>
</dbReference>
<keyword evidence="2 8" id="KW-0812">Transmembrane</keyword>
<comment type="caution">
    <text evidence="11">The sequence shown here is derived from an EMBL/GenBank/DDBJ whole genome shotgun (WGS) entry which is preliminary data.</text>
</comment>
<dbReference type="PROSITE" id="PS50893">
    <property type="entry name" value="ABC_TRANSPORTER_2"/>
    <property type="match status" value="1"/>
</dbReference>
<dbReference type="InterPro" id="IPR014223">
    <property type="entry name" value="ABC_CydC/D"/>
</dbReference>
<dbReference type="Pfam" id="PF00005">
    <property type="entry name" value="ABC_tran"/>
    <property type="match status" value="1"/>
</dbReference>
<dbReference type="PANTHER" id="PTHR43394:SF1">
    <property type="entry name" value="ATP-BINDING CASSETTE SUB-FAMILY B MEMBER 10, MITOCHONDRIAL"/>
    <property type="match status" value="1"/>
</dbReference>
<dbReference type="InterPro" id="IPR011527">
    <property type="entry name" value="ABC1_TM_dom"/>
</dbReference>
<evidence type="ECO:0000313" key="12">
    <source>
        <dbReference type="Proteomes" id="UP000741863"/>
    </source>
</evidence>
<dbReference type="SUPFAM" id="SSF52540">
    <property type="entry name" value="P-loop containing nucleoside triphosphate hydrolases"/>
    <property type="match status" value="1"/>
</dbReference>
<keyword evidence="3" id="KW-0547">Nucleotide-binding</keyword>
<feature type="transmembrane region" description="Helical" evidence="8">
    <location>
        <begin position="160"/>
        <end position="179"/>
    </location>
</feature>
<feature type="transmembrane region" description="Helical" evidence="8">
    <location>
        <begin position="241"/>
        <end position="264"/>
    </location>
</feature>
<dbReference type="SMART" id="SM00382">
    <property type="entry name" value="AAA"/>
    <property type="match status" value="1"/>
</dbReference>
<feature type="transmembrane region" description="Helical" evidence="8">
    <location>
        <begin position="133"/>
        <end position="154"/>
    </location>
</feature>
<evidence type="ECO:0000256" key="8">
    <source>
        <dbReference type="SAM" id="Phobius"/>
    </source>
</evidence>
<evidence type="ECO:0000259" key="9">
    <source>
        <dbReference type="PROSITE" id="PS50893"/>
    </source>
</evidence>
<evidence type="ECO:0000256" key="1">
    <source>
        <dbReference type="ARBA" id="ARBA00004651"/>
    </source>
</evidence>
<dbReference type="GO" id="GO:0005524">
    <property type="term" value="F:ATP binding"/>
    <property type="evidence" value="ECO:0007669"/>
    <property type="project" value="UniProtKB-KW"/>
</dbReference>
<dbReference type="InterPro" id="IPR036640">
    <property type="entry name" value="ABC1_TM_sf"/>
</dbReference>
<feature type="coiled-coil region" evidence="7">
    <location>
        <begin position="212"/>
        <end position="239"/>
    </location>
</feature>
<organism evidence="11 12">
    <name type="scientific">Geomicrobium sediminis</name>
    <dbReference type="NCBI Taxonomy" id="1347788"/>
    <lineage>
        <taxon>Bacteria</taxon>
        <taxon>Bacillati</taxon>
        <taxon>Bacillota</taxon>
        <taxon>Bacilli</taxon>
        <taxon>Bacillales</taxon>
        <taxon>Geomicrobium</taxon>
    </lineage>
</organism>
<evidence type="ECO:0000256" key="4">
    <source>
        <dbReference type="ARBA" id="ARBA00022840"/>
    </source>
</evidence>
<dbReference type="CDD" id="cd18585">
    <property type="entry name" value="ABC_6TM_CydC"/>
    <property type="match status" value="1"/>
</dbReference>
<feature type="domain" description="ABC transporter" evidence="9">
    <location>
        <begin position="334"/>
        <end position="563"/>
    </location>
</feature>
<keyword evidence="4 11" id="KW-0067">ATP-binding</keyword>
<dbReference type="InterPro" id="IPR017871">
    <property type="entry name" value="ABC_transporter-like_CS"/>
</dbReference>
<evidence type="ECO:0000313" key="11">
    <source>
        <dbReference type="EMBL" id="MBM7632405.1"/>
    </source>
</evidence>
<dbReference type="InterPro" id="IPR039421">
    <property type="entry name" value="Type_1_exporter"/>
</dbReference>
<dbReference type="Gene3D" id="1.20.1560.10">
    <property type="entry name" value="ABC transporter type 1, transmembrane domain"/>
    <property type="match status" value="1"/>
</dbReference>
<evidence type="ECO:0000256" key="5">
    <source>
        <dbReference type="ARBA" id="ARBA00022989"/>
    </source>
</evidence>
<dbReference type="EMBL" id="JAFBEC010000003">
    <property type="protein sequence ID" value="MBM7632405.1"/>
    <property type="molecule type" value="Genomic_DNA"/>
</dbReference>
<proteinExistence type="predicted"/>
<keyword evidence="6 8" id="KW-0472">Membrane</keyword>
<dbReference type="Gene3D" id="3.40.50.300">
    <property type="entry name" value="P-loop containing nucleotide triphosphate hydrolases"/>
    <property type="match status" value="1"/>
</dbReference>
<feature type="transmembrane region" description="Helical" evidence="8">
    <location>
        <begin position="52"/>
        <end position="72"/>
    </location>
</feature>
<dbReference type="InterPro" id="IPR027417">
    <property type="entry name" value="P-loop_NTPase"/>
</dbReference>
<evidence type="ECO:0000256" key="3">
    <source>
        <dbReference type="ARBA" id="ARBA00022741"/>
    </source>
</evidence>
<keyword evidence="7" id="KW-0175">Coiled coil</keyword>
<keyword evidence="5 8" id="KW-1133">Transmembrane helix</keyword>
<feature type="transmembrane region" description="Helical" evidence="8">
    <location>
        <begin position="18"/>
        <end position="40"/>
    </location>
</feature>
<dbReference type="PANTHER" id="PTHR43394">
    <property type="entry name" value="ATP-DEPENDENT PERMEASE MDL1, MITOCHONDRIAL"/>
    <property type="match status" value="1"/>
</dbReference>
<feature type="domain" description="ABC transmembrane type-1" evidence="10">
    <location>
        <begin position="19"/>
        <end position="302"/>
    </location>
</feature>
<name>A0ABS2PAH9_9BACL</name>
<evidence type="ECO:0000256" key="7">
    <source>
        <dbReference type="SAM" id="Coils"/>
    </source>
</evidence>
<dbReference type="RefSeq" id="WP_204696599.1">
    <property type="nucleotide sequence ID" value="NZ_JAFBEC010000003.1"/>
</dbReference>
<dbReference type="Proteomes" id="UP000741863">
    <property type="component" value="Unassembled WGS sequence"/>
</dbReference>
<accession>A0ABS2PAH9</accession>
<reference evidence="11 12" key="1">
    <citation type="submission" date="2021-01" db="EMBL/GenBank/DDBJ databases">
        <title>Genomic Encyclopedia of Type Strains, Phase IV (KMG-IV): sequencing the most valuable type-strain genomes for metagenomic binning, comparative biology and taxonomic classification.</title>
        <authorList>
            <person name="Goeker M."/>
        </authorList>
    </citation>
    <scope>NUCLEOTIDE SEQUENCE [LARGE SCALE GENOMIC DNA]</scope>
    <source>
        <strain evidence="11 12">DSM 25540</strain>
    </source>
</reference>
<evidence type="ECO:0000256" key="6">
    <source>
        <dbReference type="ARBA" id="ARBA00023136"/>
    </source>
</evidence>
<protein>
    <submittedName>
        <fullName evidence="11">ATP-binding cassette subfamily C protein CydC</fullName>
    </submittedName>
</protein>
<dbReference type="PROSITE" id="PS50929">
    <property type="entry name" value="ABC_TM1F"/>
    <property type="match status" value="1"/>
</dbReference>
<comment type="subcellular location">
    <subcellularLocation>
        <location evidence="1">Cell membrane</location>
        <topology evidence="1">Multi-pass membrane protein</topology>
    </subcellularLocation>
</comment>
<dbReference type="InterPro" id="IPR003593">
    <property type="entry name" value="AAA+_ATPase"/>
</dbReference>
<dbReference type="SUPFAM" id="SSF90123">
    <property type="entry name" value="ABC transporter transmembrane region"/>
    <property type="match status" value="1"/>
</dbReference>
<dbReference type="CDD" id="cd03228">
    <property type="entry name" value="ABCC_MRP_Like"/>
    <property type="match status" value="1"/>
</dbReference>
<evidence type="ECO:0000259" key="10">
    <source>
        <dbReference type="PROSITE" id="PS50929"/>
    </source>
</evidence>
<sequence>MKALTPFIKLIFAEKRDLFLSILAGFIAGITAVGLFSASGYLISHAALTPPIATLMVIVAIVKLLGITSAVSRFGERYYSHRATFTMLSNIRLRVYEKLEPVSNRILNRYTSGDILSRIVGDVDALQNVLLRVVYPPIVMLSVFLATIAFTTLFSIGTAVLIILGLTLSLLVIPALFFLSQRRVNDQIRETRGELSSMFAEYVYGFRELTIHQARQQREQQVRNTIKQYEQQKQKSQSVQMWSDATIGLLSFLVSVTVLFYAGFQVAEGNLAGILLALLLMITLTVFEQITPMATLPYHLQESAHAAKRIESLEEENNRVEPDVDVQFNEALGIQFQDVTLQFADQLRPAIQRVNIQIPSGSKTAIIGASGSGKTTIANVLLKALPYDQGTVKIDGHELSTISEDTLWKNTNVSLQSNHFFVGTVRDNLLVTEETTDDITLQKALHAAELPHLKLDSRVEEKGQNLSGGEKQRLAIARLLLREAPLWVLDEPTTSLDALTEERMLRLLLERAKDATVILISHRLTGLDQMDQIIVVDHGQIIESGTYDELIQKDGYFKQMKALEEQLFMNE</sequence>
<evidence type="ECO:0000256" key="2">
    <source>
        <dbReference type="ARBA" id="ARBA00022692"/>
    </source>
</evidence>
<dbReference type="PROSITE" id="PS00211">
    <property type="entry name" value="ABC_TRANSPORTER_1"/>
    <property type="match status" value="1"/>
</dbReference>
<keyword evidence="12" id="KW-1185">Reference proteome</keyword>
<dbReference type="Pfam" id="PF00664">
    <property type="entry name" value="ABC_membrane"/>
    <property type="match status" value="1"/>
</dbReference>
<dbReference type="InterPro" id="IPR003439">
    <property type="entry name" value="ABC_transporter-like_ATP-bd"/>
</dbReference>